<comment type="catalytic activity">
    <reaction evidence="7">
        <text>L-threonyl-[protein] + ATP = O-phospho-L-threonyl-[protein] + ADP + H(+)</text>
        <dbReference type="Rhea" id="RHEA:46608"/>
        <dbReference type="Rhea" id="RHEA-COMP:11060"/>
        <dbReference type="Rhea" id="RHEA-COMP:11605"/>
        <dbReference type="ChEBI" id="CHEBI:15378"/>
        <dbReference type="ChEBI" id="CHEBI:30013"/>
        <dbReference type="ChEBI" id="CHEBI:30616"/>
        <dbReference type="ChEBI" id="CHEBI:61977"/>
        <dbReference type="ChEBI" id="CHEBI:456216"/>
        <dbReference type="EC" id="2.7.11.1"/>
    </reaction>
</comment>
<feature type="domain" description="Protein kinase" evidence="9">
    <location>
        <begin position="6"/>
        <end position="267"/>
    </location>
</feature>
<evidence type="ECO:0000256" key="2">
    <source>
        <dbReference type="ARBA" id="ARBA00022527"/>
    </source>
</evidence>
<evidence type="ECO:0000256" key="3">
    <source>
        <dbReference type="ARBA" id="ARBA00022679"/>
    </source>
</evidence>
<evidence type="ECO:0000256" key="8">
    <source>
        <dbReference type="ARBA" id="ARBA00048679"/>
    </source>
</evidence>
<keyword evidence="11" id="KW-1185">Reference proteome</keyword>
<evidence type="ECO:0000256" key="4">
    <source>
        <dbReference type="ARBA" id="ARBA00022741"/>
    </source>
</evidence>
<dbReference type="InterPro" id="IPR000719">
    <property type="entry name" value="Prot_kinase_dom"/>
</dbReference>
<comment type="caution">
    <text evidence="10">The sequence shown here is derived from an EMBL/GenBank/DDBJ whole genome shotgun (WGS) entry which is preliminary data.</text>
</comment>
<evidence type="ECO:0000256" key="7">
    <source>
        <dbReference type="ARBA" id="ARBA00047899"/>
    </source>
</evidence>
<keyword evidence="4" id="KW-0547">Nucleotide-binding</keyword>
<dbReference type="PANTHER" id="PTHR24343:SF558">
    <property type="entry name" value="PROTEIN KINASE DOMAIN-CONTAINING PROTEIN"/>
    <property type="match status" value="1"/>
</dbReference>
<comment type="catalytic activity">
    <reaction evidence="8">
        <text>L-seryl-[protein] + ATP = O-phospho-L-seryl-[protein] + ADP + H(+)</text>
        <dbReference type="Rhea" id="RHEA:17989"/>
        <dbReference type="Rhea" id="RHEA-COMP:9863"/>
        <dbReference type="Rhea" id="RHEA-COMP:11604"/>
        <dbReference type="ChEBI" id="CHEBI:15378"/>
        <dbReference type="ChEBI" id="CHEBI:29999"/>
        <dbReference type="ChEBI" id="CHEBI:30616"/>
        <dbReference type="ChEBI" id="CHEBI:83421"/>
        <dbReference type="ChEBI" id="CHEBI:456216"/>
        <dbReference type="EC" id="2.7.11.1"/>
    </reaction>
</comment>
<dbReference type="EMBL" id="JAZDWU010000001">
    <property type="protein sequence ID" value="KAL0013297.1"/>
    <property type="molecule type" value="Genomic_DNA"/>
</dbReference>
<evidence type="ECO:0000256" key="1">
    <source>
        <dbReference type="ARBA" id="ARBA00012513"/>
    </source>
</evidence>
<dbReference type="GO" id="GO:0005524">
    <property type="term" value="F:ATP binding"/>
    <property type="evidence" value="ECO:0007669"/>
    <property type="project" value="UniProtKB-KW"/>
</dbReference>
<gene>
    <name evidence="10" type="ORF">SO802_000366</name>
</gene>
<dbReference type="AlphaFoldDB" id="A0AAW2DRE0"/>
<dbReference type="EC" id="2.7.11.1" evidence="1"/>
<dbReference type="Proteomes" id="UP001459277">
    <property type="component" value="Unassembled WGS sequence"/>
</dbReference>
<keyword evidence="2" id="KW-0723">Serine/threonine-protein kinase</keyword>
<dbReference type="Pfam" id="PF00069">
    <property type="entry name" value="Pkinase"/>
    <property type="match status" value="1"/>
</dbReference>
<protein>
    <recommendedName>
        <fullName evidence="1">non-specific serine/threonine protein kinase</fullName>
        <ecNumber evidence="1">2.7.11.1</ecNumber>
    </recommendedName>
</protein>
<name>A0AAW2DRE0_9ROSI</name>
<dbReference type="Gene3D" id="1.10.510.10">
    <property type="entry name" value="Transferase(Phosphotransferase) domain 1"/>
    <property type="match status" value="1"/>
</dbReference>
<evidence type="ECO:0000256" key="5">
    <source>
        <dbReference type="ARBA" id="ARBA00022777"/>
    </source>
</evidence>
<keyword evidence="6" id="KW-0067">ATP-binding</keyword>
<accession>A0AAW2DRE0</accession>
<evidence type="ECO:0000259" key="9">
    <source>
        <dbReference type="PROSITE" id="PS50011"/>
    </source>
</evidence>
<reference evidence="10 11" key="1">
    <citation type="submission" date="2024-01" db="EMBL/GenBank/DDBJ databases">
        <title>A telomere-to-telomere, gap-free genome of sweet tea (Lithocarpus litseifolius).</title>
        <authorList>
            <person name="Zhou J."/>
        </authorList>
    </citation>
    <scope>NUCLEOTIDE SEQUENCE [LARGE SCALE GENOMIC DNA]</scope>
    <source>
        <strain evidence="10">Zhou-2022a</strain>
        <tissue evidence="10">Leaf</tissue>
    </source>
</reference>
<sequence>MEKYKVLENGYLGYGSLGDVWLVENEETKELFAMKWYERGPKEIDEKVVREIIIHKSLCHPNIIQFKEVVLSSHCLGIVMEYAEGGDLHDKIFKNWPKKRPDEFTKGKKKGLGEDLARYFFQQLMSGVYYCHSMDVCHRNLKPENILLDGSDPPRLKISCFGYSKSYRLHSKPNSAVGTPLYMAPEVCSREYNGKLADVWSCGMILYTMLVGDYPMITRETSNEENACPFYIPRFLSAGSKDVLTRMLVENPEERITIEEIMEHQWYKEELPGNLAEATLVTEENPSFSLQRNEEIWKIVEAAKISPPEEDVEFEEEEEDEY</sequence>
<dbReference type="SUPFAM" id="SSF56112">
    <property type="entry name" value="Protein kinase-like (PK-like)"/>
    <property type="match status" value="1"/>
</dbReference>
<organism evidence="10 11">
    <name type="scientific">Lithocarpus litseifolius</name>
    <dbReference type="NCBI Taxonomy" id="425828"/>
    <lineage>
        <taxon>Eukaryota</taxon>
        <taxon>Viridiplantae</taxon>
        <taxon>Streptophyta</taxon>
        <taxon>Embryophyta</taxon>
        <taxon>Tracheophyta</taxon>
        <taxon>Spermatophyta</taxon>
        <taxon>Magnoliopsida</taxon>
        <taxon>eudicotyledons</taxon>
        <taxon>Gunneridae</taxon>
        <taxon>Pentapetalae</taxon>
        <taxon>rosids</taxon>
        <taxon>fabids</taxon>
        <taxon>Fagales</taxon>
        <taxon>Fagaceae</taxon>
        <taxon>Lithocarpus</taxon>
    </lineage>
</organism>
<dbReference type="PANTHER" id="PTHR24343">
    <property type="entry name" value="SERINE/THREONINE KINASE"/>
    <property type="match status" value="1"/>
</dbReference>
<keyword evidence="3" id="KW-0808">Transferase</keyword>
<dbReference type="GO" id="GO:0006970">
    <property type="term" value="P:response to osmotic stress"/>
    <property type="evidence" value="ECO:0007669"/>
    <property type="project" value="UniProtKB-ARBA"/>
</dbReference>
<dbReference type="GO" id="GO:0004674">
    <property type="term" value="F:protein serine/threonine kinase activity"/>
    <property type="evidence" value="ECO:0007669"/>
    <property type="project" value="UniProtKB-KW"/>
</dbReference>
<evidence type="ECO:0000313" key="10">
    <source>
        <dbReference type="EMBL" id="KAL0013297.1"/>
    </source>
</evidence>
<keyword evidence="5" id="KW-0418">Kinase</keyword>
<dbReference type="InterPro" id="IPR011009">
    <property type="entry name" value="Kinase-like_dom_sf"/>
</dbReference>
<proteinExistence type="predicted"/>
<evidence type="ECO:0000256" key="6">
    <source>
        <dbReference type="ARBA" id="ARBA00022840"/>
    </source>
</evidence>
<dbReference type="PROSITE" id="PS50011">
    <property type="entry name" value="PROTEIN_KINASE_DOM"/>
    <property type="match status" value="1"/>
</dbReference>
<evidence type="ECO:0000313" key="11">
    <source>
        <dbReference type="Proteomes" id="UP001459277"/>
    </source>
</evidence>